<dbReference type="EMBL" id="BMPP01000001">
    <property type="protein sequence ID" value="GGK11730.1"/>
    <property type="molecule type" value="Genomic_DNA"/>
</dbReference>
<evidence type="ECO:0000313" key="1">
    <source>
        <dbReference type="EMBL" id="GGK11730.1"/>
    </source>
</evidence>
<keyword evidence="2" id="KW-1185">Reference proteome</keyword>
<organism evidence="1 2">
    <name type="scientific">Deinococcus malanensis</name>
    <dbReference type="NCBI Taxonomy" id="1706855"/>
    <lineage>
        <taxon>Bacteria</taxon>
        <taxon>Thermotogati</taxon>
        <taxon>Deinococcota</taxon>
        <taxon>Deinococci</taxon>
        <taxon>Deinococcales</taxon>
        <taxon>Deinococcaceae</taxon>
        <taxon>Deinococcus</taxon>
    </lineage>
</organism>
<sequence>MAKTTQTDDTNTEATVTPEVVKLPAVKEPELTFSAPDDNGTRWAEKKEGDRVRVYGISKEGRQINTADTTAAKAKAALEAYLKED</sequence>
<dbReference type="RefSeq" id="WP_189003559.1">
    <property type="nucleotide sequence ID" value="NZ_BMPP01000001.1"/>
</dbReference>
<name>A0ABQ2EJF4_9DEIO</name>
<protein>
    <submittedName>
        <fullName evidence="1">Uncharacterized protein</fullName>
    </submittedName>
</protein>
<accession>A0ABQ2EJF4</accession>
<reference evidence="2" key="1">
    <citation type="journal article" date="2019" name="Int. J. Syst. Evol. Microbiol.">
        <title>The Global Catalogue of Microorganisms (GCM) 10K type strain sequencing project: providing services to taxonomists for standard genome sequencing and annotation.</title>
        <authorList>
            <consortium name="The Broad Institute Genomics Platform"/>
            <consortium name="The Broad Institute Genome Sequencing Center for Infectious Disease"/>
            <person name="Wu L."/>
            <person name="Ma J."/>
        </authorList>
    </citation>
    <scope>NUCLEOTIDE SEQUENCE [LARGE SCALE GENOMIC DNA]</scope>
    <source>
        <strain evidence="2">JCM 30331</strain>
    </source>
</reference>
<evidence type="ECO:0000313" key="2">
    <source>
        <dbReference type="Proteomes" id="UP000647587"/>
    </source>
</evidence>
<proteinExistence type="predicted"/>
<dbReference type="Proteomes" id="UP000647587">
    <property type="component" value="Unassembled WGS sequence"/>
</dbReference>
<gene>
    <name evidence="1" type="ORF">GCM10008955_01210</name>
</gene>
<comment type="caution">
    <text evidence="1">The sequence shown here is derived from an EMBL/GenBank/DDBJ whole genome shotgun (WGS) entry which is preliminary data.</text>
</comment>